<organism evidence="2 3">
    <name type="scientific">Agrobacterium radiobacter</name>
    <dbReference type="NCBI Taxonomy" id="362"/>
    <lineage>
        <taxon>Bacteria</taxon>
        <taxon>Pseudomonadati</taxon>
        <taxon>Pseudomonadota</taxon>
        <taxon>Alphaproteobacteria</taxon>
        <taxon>Hyphomicrobiales</taxon>
        <taxon>Rhizobiaceae</taxon>
        <taxon>Rhizobium/Agrobacterium group</taxon>
        <taxon>Agrobacterium</taxon>
        <taxon>Agrobacterium tumefaciens complex</taxon>
    </lineage>
</organism>
<dbReference type="EMBL" id="JACIHP010000011">
    <property type="protein sequence ID" value="MBB4493416.1"/>
    <property type="molecule type" value="Genomic_DNA"/>
</dbReference>
<dbReference type="Gene3D" id="3.40.1580.10">
    <property type="entry name" value="SMI1/KNR4-like"/>
    <property type="match status" value="1"/>
</dbReference>
<dbReference type="Pfam" id="PF09346">
    <property type="entry name" value="SMI1_KNR4"/>
    <property type="match status" value="1"/>
</dbReference>
<dbReference type="Proteomes" id="UP000534590">
    <property type="component" value="Unassembled WGS sequence"/>
</dbReference>
<evidence type="ECO:0000259" key="1">
    <source>
        <dbReference type="SMART" id="SM00860"/>
    </source>
</evidence>
<dbReference type="SMART" id="SM00860">
    <property type="entry name" value="SMI1_KNR4"/>
    <property type="match status" value="1"/>
</dbReference>
<sequence length="173" mass="19256">MNTELAMLLNAPDETGRSYKPFTLSQLEEFERSEGVNLPDSLISFWLNYGSRDLNSKKIFAFKTKVVFPDGKKKKADVNAIAGPGKMIEARQRYIDPLYGNSGERLPAGLYPLTFDSGYGHCLLDLNADTHGRILYIVIKAKTFGDAGYGWDQVGTVAKDFDEFLAGLTPDYL</sequence>
<comment type="caution">
    <text evidence="2">The sequence shown here is derived from an EMBL/GenBank/DDBJ whole genome shotgun (WGS) entry which is preliminary data.</text>
</comment>
<evidence type="ECO:0000313" key="3">
    <source>
        <dbReference type="Proteomes" id="UP000534590"/>
    </source>
</evidence>
<gene>
    <name evidence="2" type="ORF">GGE40_005270</name>
</gene>
<evidence type="ECO:0000313" key="2">
    <source>
        <dbReference type="EMBL" id="MBB4493416.1"/>
    </source>
</evidence>
<reference evidence="2 3" key="1">
    <citation type="submission" date="2020-08" db="EMBL/GenBank/DDBJ databases">
        <title>Genomic Encyclopedia of Type Strains, Phase IV (KMG-V): Genome sequencing to study the core and pangenomes of soil and plant-associated prokaryotes.</title>
        <authorList>
            <person name="Whitman W."/>
        </authorList>
    </citation>
    <scope>NUCLEOTIDE SEQUENCE [LARGE SCALE GENOMIC DNA]</scope>
    <source>
        <strain evidence="2 3">SEMIA 461</strain>
    </source>
</reference>
<dbReference type="RefSeq" id="WP_162697737.1">
    <property type="nucleotide sequence ID" value="NZ_JACIGN010000005.1"/>
</dbReference>
<feature type="domain" description="Knr4/Smi1-like" evidence="1">
    <location>
        <begin position="21"/>
        <end position="167"/>
    </location>
</feature>
<dbReference type="InterPro" id="IPR037883">
    <property type="entry name" value="Knr4/Smi1-like_sf"/>
</dbReference>
<name>A0ABR6JEQ0_AGRRD</name>
<keyword evidence="3" id="KW-1185">Reference proteome</keyword>
<dbReference type="InterPro" id="IPR018958">
    <property type="entry name" value="Knr4/Smi1-like_dom"/>
</dbReference>
<protein>
    <recommendedName>
        <fullName evidence="1">Knr4/Smi1-like domain-containing protein</fullName>
    </recommendedName>
</protein>
<proteinExistence type="predicted"/>
<accession>A0ABR6JEQ0</accession>
<dbReference type="SUPFAM" id="SSF160631">
    <property type="entry name" value="SMI1/KNR4-like"/>
    <property type="match status" value="1"/>
</dbReference>